<keyword evidence="2 5" id="KW-0812">Transmembrane</keyword>
<accession>A0A382I706</accession>
<name>A0A382I706_9ZZZZ</name>
<comment type="subcellular location">
    <subcellularLocation>
        <location evidence="1">Membrane</location>
        <topology evidence="1">Single-pass membrane protein</topology>
    </subcellularLocation>
</comment>
<feature type="transmembrane region" description="Helical" evidence="5">
    <location>
        <begin position="144"/>
        <end position="161"/>
    </location>
</feature>
<feature type="transmembrane region" description="Helical" evidence="5">
    <location>
        <begin position="105"/>
        <end position="124"/>
    </location>
</feature>
<dbReference type="InterPro" id="IPR050739">
    <property type="entry name" value="MFP"/>
</dbReference>
<dbReference type="InterPro" id="IPR011053">
    <property type="entry name" value="Single_hybrid_motif"/>
</dbReference>
<dbReference type="EMBL" id="UINC01065574">
    <property type="protein sequence ID" value="SVB95386.1"/>
    <property type="molecule type" value="Genomic_DNA"/>
</dbReference>
<dbReference type="SUPFAM" id="SSF51230">
    <property type="entry name" value="Single hybrid motif"/>
    <property type="match status" value="1"/>
</dbReference>
<evidence type="ECO:0000256" key="5">
    <source>
        <dbReference type="SAM" id="Phobius"/>
    </source>
</evidence>
<protein>
    <submittedName>
        <fullName evidence="6">Uncharacterized protein</fullName>
    </submittedName>
</protein>
<dbReference type="GO" id="GO:0016020">
    <property type="term" value="C:membrane"/>
    <property type="evidence" value="ECO:0007669"/>
    <property type="project" value="UniProtKB-SubCell"/>
</dbReference>
<keyword evidence="3 5" id="KW-1133">Transmembrane helix</keyword>
<dbReference type="PANTHER" id="PTHR30386:SF26">
    <property type="entry name" value="TRANSPORT PROTEIN COMB"/>
    <property type="match status" value="1"/>
</dbReference>
<dbReference type="PANTHER" id="PTHR30386">
    <property type="entry name" value="MEMBRANE FUSION SUBUNIT OF EMRAB-TOLC MULTIDRUG EFFLUX PUMP"/>
    <property type="match status" value="1"/>
</dbReference>
<proteinExistence type="predicted"/>
<evidence type="ECO:0000256" key="2">
    <source>
        <dbReference type="ARBA" id="ARBA00022692"/>
    </source>
</evidence>
<evidence type="ECO:0000256" key="1">
    <source>
        <dbReference type="ARBA" id="ARBA00004167"/>
    </source>
</evidence>
<sequence length="431" mass="50264">KSVTFFIATTSWISSLAINVSPFMRFDGYYVFGDWLKAENLQPRSFALAKWRLREVLFGFNHKPPEELNPSRRWTFITYAWFTWIYRFFLFLGIALLVYHLAFKFLGILLFVIEIYWFILQPIIKEMKQWWFMKSEMSINKKTIRLMAILSIILMGLFLPWKSSLKIPAVYVSEQYSKIYSPYPAKIEEIFVEKDDVVKKGQYLIELKSPQLEQKINSTRRKIQLIKTKINRISKSAGNLDQYMTLQQRLIELKTELTGLNKLQSKLKIKSPTDGKIKNFSYLSKNQWVSNLDELMGIVKYGTGNVVGFLKEEEIYRFKLDSNAVFIPFDGQHDNIKLVSKSLDQSAVSVLPYPSLISKYGGPIASRPFISGDFESRPVTAHYKVSFDLINKDQTVDWQLPGYVHVKGNRYSPFIKFTKNILSLLVRESGF</sequence>
<organism evidence="6">
    <name type="scientific">marine metagenome</name>
    <dbReference type="NCBI Taxonomy" id="408172"/>
    <lineage>
        <taxon>unclassified sequences</taxon>
        <taxon>metagenomes</taxon>
        <taxon>ecological metagenomes</taxon>
    </lineage>
</organism>
<evidence type="ECO:0000313" key="6">
    <source>
        <dbReference type="EMBL" id="SVB95386.1"/>
    </source>
</evidence>
<evidence type="ECO:0000256" key="3">
    <source>
        <dbReference type="ARBA" id="ARBA00022989"/>
    </source>
</evidence>
<evidence type="ECO:0000256" key="4">
    <source>
        <dbReference type="ARBA" id="ARBA00023136"/>
    </source>
</evidence>
<dbReference type="Gene3D" id="2.40.50.100">
    <property type="match status" value="1"/>
</dbReference>
<reference evidence="6" key="1">
    <citation type="submission" date="2018-05" db="EMBL/GenBank/DDBJ databases">
        <authorList>
            <person name="Lanie J.A."/>
            <person name="Ng W.-L."/>
            <person name="Kazmierczak K.M."/>
            <person name="Andrzejewski T.M."/>
            <person name="Davidsen T.M."/>
            <person name="Wayne K.J."/>
            <person name="Tettelin H."/>
            <person name="Glass J.I."/>
            <person name="Rusch D."/>
            <person name="Podicherti R."/>
            <person name="Tsui H.-C.T."/>
            <person name="Winkler M.E."/>
        </authorList>
    </citation>
    <scope>NUCLEOTIDE SEQUENCE</scope>
</reference>
<feature type="transmembrane region" description="Helical" evidence="5">
    <location>
        <begin position="76"/>
        <end position="99"/>
    </location>
</feature>
<feature type="non-terminal residue" evidence="6">
    <location>
        <position position="1"/>
    </location>
</feature>
<gene>
    <name evidence="6" type="ORF">METZ01_LOCUS248240</name>
</gene>
<dbReference type="AlphaFoldDB" id="A0A382I706"/>
<keyword evidence="4 5" id="KW-0472">Membrane</keyword>